<name>A0ABY4VB29_9GAMM</name>
<reference evidence="1" key="1">
    <citation type="submission" date="2022-02" db="EMBL/GenBank/DDBJ databases">
        <title>Coral-associated bacteria.</title>
        <authorList>
            <person name="Tang K."/>
            <person name="Wang X."/>
        </authorList>
    </citation>
    <scope>NUCLEOTIDE SEQUENCE</scope>
    <source>
        <strain evidence="1">SCSIO 43006</strain>
    </source>
</reference>
<accession>A0ABY4VB29</accession>
<evidence type="ECO:0008006" key="3">
    <source>
        <dbReference type="Google" id="ProtNLM"/>
    </source>
</evidence>
<gene>
    <name evidence="1" type="ORF">MJO52_20240</name>
</gene>
<dbReference type="Proteomes" id="UP001055658">
    <property type="component" value="Chromosome"/>
</dbReference>
<dbReference type="EMBL" id="CP092418">
    <property type="protein sequence ID" value="USD21357.1"/>
    <property type="molecule type" value="Genomic_DNA"/>
</dbReference>
<dbReference type="PROSITE" id="PS51257">
    <property type="entry name" value="PROKAR_LIPOPROTEIN"/>
    <property type="match status" value="1"/>
</dbReference>
<evidence type="ECO:0000313" key="1">
    <source>
        <dbReference type="EMBL" id="USD21357.1"/>
    </source>
</evidence>
<dbReference type="RefSeq" id="WP_252083755.1">
    <property type="nucleotide sequence ID" value="NZ_CP092418.1"/>
</dbReference>
<evidence type="ECO:0000313" key="2">
    <source>
        <dbReference type="Proteomes" id="UP001055658"/>
    </source>
</evidence>
<keyword evidence="2" id="KW-1185">Reference proteome</keyword>
<sequence length="62" mass="6750">MQKLLPKLLPKLLAVTLVIVIIGCSTTKSQGTPKSLSLNGKKFHCVEQELETKTLVRCARSG</sequence>
<proteinExistence type="predicted"/>
<protein>
    <recommendedName>
        <fullName evidence="3">Lipoprotein</fullName>
    </recommendedName>
</protein>
<organism evidence="1 2">
    <name type="scientific">Microbulbifer variabilis</name>
    <dbReference type="NCBI Taxonomy" id="266805"/>
    <lineage>
        <taxon>Bacteria</taxon>
        <taxon>Pseudomonadati</taxon>
        <taxon>Pseudomonadota</taxon>
        <taxon>Gammaproteobacteria</taxon>
        <taxon>Cellvibrionales</taxon>
        <taxon>Microbulbiferaceae</taxon>
        <taxon>Microbulbifer</taxon>
    </lineage>
</organism>